<keyword evidence="7 14" id="KW-0261">Viral envelope protein</keyword>
<comment type="caution">
    <text evidence="14">In contrast to serogroups 2 and 3, S glycoprotein from serogroup 1 is not cleaved into S1 and S2.</text>
</comment>
<evidence type="ECO:0000259" key="17">
    <source>
        <dbReference type="PROSITE" id="PS51924"/>
    </source>
</evidence>
<dbReference type="InterPro" id="IPR043614">
    <property type="entry name" value="Spike_S2_CoV_C"/>
</dbReference>
<feature type="coiled-coil region" evidence="14">
    <location>
        <begin position="1047"/>
        <end position="1091"/>
    </location>
</feature>
<proteinExistence type="inferred from homology"/>
<evidence type="ECO:0000256" key="2">
    <source>
        <dbReference type="ARBA" id="ARBA00022692"/>
    </source>
</evidence>
<evidence type="ECO:0000256" key="10">
    <source>
        <dbReference type="ARBA" id="ARBA00023054"/>
    </source>
</evidence>
<evidence type="ECO:0000256" key="13">
    <source>
        <dbReference type="ARBA" id="ARBA00023296"/>
    </source>
</evidence>
<keyword evidence="1 14" id="KW-0945">Host-virus interaction</keyword>
<accession>A0A222NUP8</accession>
<dbReference type="PROSITE" id="PS51924">
    <property type="entry name" value="COV_S2_HR2"/>
    <property type="match status" value="1"/>
</dbReference>
<comment type="function">
    <text evidence="14">S1 region attaches the virion to the cell membrane by interacting with the host receptor, initiating the infection. Binding to the receptor probably induces conformational changes in the S glycoprotein unmasking the fusion peptide of S2 region and activating membranes fusion. S2 region belongs to the class I viral fusion protein. Under the current model, the protein has at least 3 conformational states: pre-fusion native state, pre-hairpin intermediate state, and post-fusion hairpin state. During viral and target cell membrane fusion, the coiled coil regions (heptad repeats) regions assume a trimer-of-hairpins structure, positioning the fusion peptide in close proximity to the C-terminal region of the ectodomain. The formation of this structure appears to drive apposition and subsequent fusion of viral and target cell membranes.</text>
</comment>
<keyword evidence="8 14" id="KW-1133">Transmembrane helix</keyword>
<dbReference type="CDD" id="cd22376">
    <property type="entry name" value="PDEV-like_Spike_SD1-2_S1-2_S2"/>
    <property type="match status" value="1"/>
</dbReference>
<dbReference type="InterPro" id="IPR044874">
    <property type="entry name" value="Spike_S2_CoV_HR2"/>
</dbReference>
<dbReference type="GO" id="GO:0019031">
    <property type="term" value="C:viral envelope"/>
    <property type="evidence" value="ECO:0007669"/>
    <property type="project" value="UniProtKB-UniRule"/>
</dbReference>
<dbReference type="Gene3D" id="1.20.5.300">
    <property type="match status" value="2"/>
</dbReference>
<sequence length="1393" mass="152136">MKSLTYFWLFLPVLSTLSLPQDVTRCSANTNFRRFFSKFNVQAPAVVVLGGYLPIGENYGVNSTWYCAGQHPTASGVHGIFVSHIRGGHGFEIGISQEPFDPSGYQLYLHKATNGNTNATARLRICQFPSIKTLGPTANNDVTTGLNCLFNKAIPAYMSEHSVFGVTWDNDRVTVFADKIYYFYFKNDWSRVATKCYNSGGCAMQYVYEPTYYMLNVTSAGEGGISYQLCTANCIGYASNVFATQPNGHIPEGFSFNNWFLLSNDSTLVHGNVVSNQPLLVNCLLAIPKIYGLGQFFSFNQTIDGVCNGAAVQRAPEALRFNINDTSVILAEGSIVLHTALGTNFSFVCSNSSNPHLATFAIPLGATQVPYYCFLKVDTYNSSITGSSTTPVYKFLAVLPPTVREIVITKYGDVYVNGFGYLHLGLLDAVTINFTSHGTDDDVSGFWTIASTNFVDALIEVQGTAIQRILYCDDPVSQLKCSQVAFDLDDGFYPISSTNLLSHEQPTSFVTLPSFNDHSFVNITVSAAFGGHSGANLIASDTTINGFSSFCVDTRQFTISLFYNVTNSYGYVSNSQDSNCPFTLQSVNDYLSFSKFCVSTSLLASACTIDLFGYPEFGSGVKFTSLYFQFTKGELITGTPKPLEGVTDVSFMTLDVCTKYTIYGFKGEGIITLTNSSFLAGVHYTSDSGQLLAFKNVTSGAVYSVTPCSFSEQAAYVDDDIVGVISSLSNSTFNSTRELPGFFYHSNDGSNCTEPVLVYSNIGVCKSGSIGYVSSQSGQVKIAPTVTGNISIPTNFSMSIRTEYLQLYNTPVSVDCATYVCNGNSRCKQLLTQYTSACKTIESALQLSARLESAEVNSMLTISEEALQLATISSFNGDGYNFTNVLGVSVYDPASGRVVQKRSFIEDLLFNKVVTNGLGTVDEDYKRCSNGRSVADLVCAQYYSGVMVLPGVVDAEKLHMYSASLIGGMVLGGFTAAAALPFSYAVQARLNYLALQTDVLQRNQQLLAESFNSAIGNITSAFESVKEAISQTSKGLNTVAHALTKVQEVVNSQGAALTQLTVQLQHNFQAISSSIDDIYSRLDILSADAQVDRLITGRLSALNAFVAQTLTKYTEVQASRKLAQQKVDECVKSQSQRYGFCGGDGEHIFSLVQAAPQGLLFLHTVLVPGDFVNVIAIAGLCVNDEIALTLREPGLVLFTHELQDTATEYFVSSRRMYEPRKPTVGDFVQIESCVVTYVNLTRDQLPEVIPDYIDVNKTFDEILASLPNRTGPSLSLDVFNATYLNLTGEIADLEHRSESLRNTTEELRSLIYNINNTLVDLEWLNRVETYIKWPWWVWLVIFIVLIFVVSLLVFCCISTGCCGCCGCCGACFSGCCRGPRLQPYEAFEKVHVQ</sequence>
<evidence type="ECO:0000256" key="3">
    <source>
        <dbReference type="ARBA" id="ARBA00022729"/>
    </source>
</evidence>
<comment type="domain">
    <text evidence="14">The KxHxx motif seems to function as an ER retrieval signal.</text>
</comment>
<evidence type="ECO:0000256" key="6">
    <source>
        <dbReference type="ARBA" id="ARBA00022870"/>
    </source>
</evidence>
<evidence type="ECO:0000256" key="12">
    <source>
        <dbReference type="ARBA" id="ARBA00023180"/>
    </source>
</evidence>
<keyword evidence="3 14" id="KW-0732">Signal</keyword>
<feature type="short sequence motif" description="KxHxx" evidence="14">
    <location>
        <begin position="1389"/>
        <end position="1393"/>
    </location>
</feature>
<dbReference type="GO" id="GO:0055036">
    <property type="term" value="C:virion membrane"/>
    <property type="evidence" value="ECO:0007669"/>
    <property type="project" value="UniProtKB-SubCell"/>
</dbReference>
<keyword evidence="9 14" id="KW-0843">Virulence</keyword>
<dbReference type="InterPro" id="IPR042552">
    <property type="entry name" value="ALPHA_CORONA_SPIKE"/>
</dbReference>
<dbReference type="InterPro" id="IPR043607">
    <property type="entry name" value="CoV_S1_C"/>
</dbReference>
<dbReference type="Pfam" id="PF01601">
    <property type="entry name" value="CoV_S2"/>
    <property type="match status" value="1"/>
</dbReference>
<feature type="region of interest" description="Fusion peptide" evidence="14">
    <location>
        <begin position="966"/>
        <end position="986"/>
    </location>
</feature>
<dbReference type="HAMAP" id="MF_04200">
    <property type="entry name" value="ALPHA_CORONA_SPIKE"/>
    <property type="match status" value="1"/>
</dbReference>
<evidence type="ECO:0000256" key="1">
    <source>
        <dbReference type="ARBA" id="ARBA00022581"/>
    </source>
</evidence>
<keyword evidence="6 14" id="KW-1043">Host membrane</keyword>
<feature type="coiled-coil region" evidence="14">
    <location>
        <begin position="1282"/>
        <end position="1324"/>
    </location>
</feature>
<comment type="subunit">
    <text evidence="14">Homotrimer. During virus morphogenesis, found in a complex with M and HE proteins. Interacts with host receptor.</text>
</comment>
<keyword evidence="2 14" id="KW-0812">Transmembrane</keyword>
<dbReference type="Pfam" id="PF01600">
    <property type="entry name" value="CoV_S1"/>
    <property type="match status" value="1"/>
</dbReference>
<protein>
    <recommendedName>
        <fullName evidence="14">Spike glycoprotein</fullName>
        <shortName evidence="14">S glycoprotein</shortName>
    </recommendedName>
    <alternativeName>
        <fullName evidence="14">E2</fullName>
    </alternativeName>
    <alternativeName>
        <fullName evidence="14">Peplomer protein</fullName>
    </alternativeName>
</protein>
<evidence type="ECO:0000256" key="5">
    <source>
        <dbReference type="ARBA" id="ARBA00022844"/>
    </source>
</evidence>
<keyword evidence="4 14" id="KW-1161">Viral attachment to host cell</keyword>
<feature type="transmembrane region" description="Helical" evidence="15">
    <location>
        <begin position="1335"/>
        <end position="1354"/>
    </location>
</feature>
<dbReference type="Pfam" id="PF19214">
    <property type="entry name" value="CoV_S2_C"/>
    <property type="match status" value="1"/>
</dbReference>
<evidence type="ECO:0000256" key="11">
    <source>
        <dbReference type="ARBA" id="ARBA00023136"/>
    </source>
</evidence>
<dbReference type="GO" id="GO:0044173">
    <property type="term" value="C:host cell endoplasmic reticulum-Golgi intermediate compartment membrane"/>
    <property type="evidence" value="ECO:0007669"/>
    <property type="project" value="UniProtKB-SubCell"/>
</dbReference>
<evidence type="ECO:0000313" key="18">
    <source>
        <dbReference type="EMBL" id="ASQ43228.1"/>
    </source>
</evidence>
<keyword evidence="5 14" id="KW-0946">Virion</keyword>
<dbReference type="GO" id="GO:0075509">
    <property type="term" value="P:endocytosis involved in viral entry into host cell"/>
    <property type="evidence" value="ECO:0007669"/>
    <property type="project" value="UniProtKB-UniRule"/>
</dbReference>
<evidence type="ECO:0000256" key="14">
    <source>
        <dbReference type="HAMAP-Rule" id="MF_04200"/>
    </source>
</evidence>
<keyword evidence="10 14" id="KW-0175">Coiled coil</keyword>
<keyword evidence="11 14" id="KW-0472">Membrane</keyword>
<evidence type="ECO:0000259" key="16">
    <source>
        <dbReference type="PROSITE" id="PS51923"/>
    </source>
</evidence>
<dbReference type="EMBL" id="KX982576">
    <property type="protein sequence ID" value="ASQ43228.1"/>
    <property type="molecule type" value="Genomic_RNA"/>
</dbReference>
<dbReference type="GO" id="GO:0016020">
    <property type="term" value="C:membrane"/>
    <property type="evidence" value="ECO:0007669"/>
    <property type="project" value="UniProtKB-UniRule"/>
</dbReference>
<evidence type="ECO:0000256" key="15">
    <source>
        <dbReference type="SAM" id="Phobius"/>
    </source>
</evidence>
<dbReference type="Gene3D" id="2.60.40.3130">
    <property type="match status" value="1"/>
</dbReference>
<feature type="domain" description="Coronavirus spike (S) glycoprotein S2 subunit heptad repeat 2 (HR2) region profile" evidence="17">
    <location>
        <begin position="1250"/>
        <end position="1346"/>
    </location>
</feature>
<dbReference type="GO" id="GO:0039654">
    <property type="term" value="P:fusion of virus membrane with host endosome membrane"/>
    <property type="evidence" value="ECO:0007669"/>
    <property type="project" value="UniProtKB-UniRule"/>
</dbReference>
<dbReference type="SUPFAM" id="SSF111474">
    <property type="entry name" value="Coronavirus S2 glycoprotein"/>
    <property type="match status" value="2"/>
</dbReference>
<feature type="domain" description="Coronavirus spike (S) glycoprotein S2 subunit heptad repeat 1 (HR1) region profile" evidence="16">
    <location>
        <begin position="980"/>
        <end position="1099"/>
    </location>
</feature>
<evidence type="ECO:0000256" key="9">
    <source>
        <dbReference type="ARBA" id="ARBA00023026"/>
    </source>
</evidence>
<name>A0A222NUP8_PEDV</name>
<organism evidence="18">
    <name type="scientific">Porcine epidemic diarrhea virus</name>
    <name type="common">PEDV</name>
    <dbReference type="NCBI Taxonomy" id="28295"/>
    <lineage>
        <taxon>Viruses</taxon>
        <taxon>Riboviria</taxon>
        <taxon>Orthornavirae</taxon>
        <taxon>Pisuviricota</taxon>
        <taxon>Pisoniviricetes</taxon>
        <taxon>Nidovirales</taxon>
        <taxon>Cornidovirineae</taxon>
        <taxon>Coronaviridae</taxon>
        <taxon>Orthocoronavirinae</taxon>
        <taxon>Alphacoronavirus</taxon>
        <taxon>Pedacovirus</taxon>
        <taxon>Alphacoronavirus porci</taxon>
    </lineage>
</organism>
<reference evidence="18" key="1">
    <citation type="journal article" date="2017" name="Transbound. Emerg. Dis.">
        <title>Appearance of US-like porcine epidemic diarrhoea virus (PEDV) strains before US outbreaks and genetic heterogeneity of PEDVs collected in Northern Vietnam during 2012-2015.</title>
        <authorList>
            <person name="Diep N.V."/>
            <person name="Sueyoshi M."/>
            <person name="Izzati U."/>
            <person name="Fuke N."/>
            <person name="Teh A.P.P."/>
            <person name="Lan N.T."/>
            <person name="Yamaguchi R."/>
        </authorList>
    </citation>
    <scope>NUCLEOTIDE SEQUENCE</scope>
    <source>
        <strain evidence="18">VN-TH15/HY/2015</strain>
    </source>
</reference>
<comment type="similarity">
    <text evidence="14">Belongs to the alphacoronaviruses spike protein family.</text>
</comment>
<gene>
    <name evidence="14 18" type="primary">S</name>
</gene>
<keyword evidence="13 14" id="KW-1160">Virus entry into host cell</keyword>
<dbReference type="PROSITE" id="PS51923">
    <property type="entry name" value="COV_S2_HR1"/>
    <property type="match status" value="1"/>
</dbReference>
<comment type="caution">
    <text evidence="14">Lacks conserved residue(s) required for the propagation of feature annotation.</text>
</comment>
<dbReference type="InterPro" id="IPR043473">
    <property type="entry name" value="S2_sf_CoV"/>
</dbReference>
<dbReference type="Pfam" id="PF19209">
    <property type="entry name" value="CoV_S1_C"/>
    <property type="match status" value="1"/>
</dbReference>
<comment type="subcellular location">
    <subcellularLocation>
        <location evidence="14">Virion membrane</location>
        <topology evidence="14">Single-pass type I membrane protein</topology>
    </subcellularLocation>
    <subcellularLocation>
        <location evidence="14">Host endoplasmic reticulum-Golgi intermediate compartment membrane</location>
        <topology evidence="14">Single-pass type I membrane protein</topology>
    </subcellularLocation>
    <text evidence="14">Accumulates in the endoplasmic reticulum-Golgi intermediate compartment, where it participates in virus particle assembly.</text>
</comment>
<dbReference type="InterPro" id="IPR002551">
    <property type="entry name" value="Spike_S1_CoV"/>
</dbReference>
<dbReference type="InterPro" id="IPR044873">
    <property type="entry name" value="Spike_S2_CoV_HR1"/>
</dbReference>
<dbReference type="InterPro" id="IPR002552">
    <property type="entry name" value="Spike_S2_CoV"/>
</dbReference>
<evidence type="ECO:0000256" key="7">
    <source>
        <dbReference type="ARBA" id="ARBA00022879"/>
    </source>
</evidence>
<evidence type="ECO:0000256" key="4">
    <source>
        <dbReference type="ARBA" id="ARBA00022804"/>
    </source>
</evidence>
<dbReference type="GO" id="GO:0046813">
    <property type="term" value="P:receptor-mediated virion attachment to host cell"/>
    <property type="evidence" value="ECO:0007669"/>
    <property type="project" value="UniProtKB-UniRule"/>
</dbReference>
<evidence type="ECO:0000256" key="8">
    <source>
        <dbReference type="ARBA" id="ARBA00022989"/>
    </source>
</evidence>
<keyword evidence="12 14" id="KW-0325">Glycoprotein</keyword>
<dbReference type="GO" id="GO:0019064">
    <property type="term" value="P:fusion of virus membrane with host plasma membrane"/>
    <property type="evidence" value="ECO:0007669"/>
    <property type="project" value="UniProtKB-UniRule"/>
</dbReference>